<evidence type="ECO:0000313" key="12">
    <source>
        <dbReference type="Proteomes" id="UP001500390"/>
    </source>
</evidence>
<dbReference type="InterPro" id="IPR005843">
    <property type="entry name" value="A-D-PHexomutase_C"/>
</dbReference>
<keyword evidence="5 6" id="KW-0413">Isomerase</keyword>
<evidence type="ECO:0000256" key="6">
    <source>
        <dbReference type="HAMAP-Rule" id="MF_01554"/>
    </source>
</evidence>
<keyword evidence="3 6" id="KW-0479">Metal-binding</keyword>
<comment type="PTM">
    <text evidence="6">Activated by phosphorylation.</text>
</comment>
<dbReference type="PANTHER" id="PTHR42946:SF1">
    <property type="entry name" value="PHOSPHOGLUCOMUTASE (ALPHA-D-GLUCOSE-1,6-BISPHOSPHATE-DEPENDENT)"/>
    <property type="match status" value="1"/>
</dbReference>
<gene>
    <name evidence="6 11" type="primary">glmM</name>
    <name evidence="11" type="ORF">GCM10023153_08840</name>
</gene>
<dbReference type="PRINTS" id="PR00509">
    <property type="entry name" value="PGMPMM"/>
</dbReference>
<dbReference type="InterPro" id="IPR005845">
    <property type="entry name" value="A-D-PHexomutase_a/b/a-II"/>
</dbReference>
<keyword evidence="12" id="KW-1185">Reference proteome</keyword>
<dbReference type="Pfam" id="PF00408">
    <property type="entry name" value="PGM_PMM_IV"/>
    <property type="match status" value="1"/>
</dbReference>
<dbReference type="Proteomes" id="UP001500390">
    <property type="component" value="Unassembled WGS sequence"/>
</dbReference>
<dbReference type="SUPFAM" id="SSF55957">
    <property type="entry name" value="Phosphoglucomutase, C-terminal domain"/>
    <property type="match status" value="1"/>
</dbReference>
<dbReference type="Gene3D" id="3.40.120.10">
    <property type="entry name" value="Alpha-D-Glucose-1,6-Bisphosphate, subunit A, domain 3"/>
    <property type="match status" value="3"/>
</dbReference>
<feature type="modified residue" description="Phosphoserine" evidence="6">
    <location>
        <position position="105"/>
    </location>
</feature>
<dbReference type="CDD" id="cd05802">
    <property type="entry name" value="GlmM"/>
    <property type="match status" value="1"/>
</dbReference>
<keyword evidence="2 6" id="KW-0597">Phosphoprotein</keyword>
<feature type="domain" description="Alpha-D-phosphohexomutase alpha/beta/alpha" evidence="8">
    <location>
        <begin position="3"/>
        <end position="136"/>
    </location>
</feature>
<accession>A0ABP8JI91</accession>
<dbReference type="Pfam" id="PF02878">
    <property type="entry name" value="PGM_PMM_I"/>
    <property type="match status" value="1"/>
</dbReference>
<dbReference type="NCBIfam" id="TIGR01455">
    <property type="entry name" value="glmM"/>
    <property type="match status" value="1"/>
</dbReference>
<feature type="domain" description="Alpha-D-phosphohexomutase alpha/beta/alpha" evidence="9">
    <location>
        <begin position="160"/>
        <end position="255"/>
    </location>
</feature>
<dbReference type="EC" id="5.4.2.10" evidence="6"/>
<evidence type="ECO:0000256" key="2">
    <source>
        <dbReference type="ARBA" id="ARBA00022553"/>
    </source>
</evidence>
<dbReference type="InterPro" id="IPR036900">
    <property type="entry name" value="A-D-PHexomutase_C_sf"/>
</dbReference>
<organism evidence="11 12">
    <name type="scientific">Ornithinibacter aureus</name>
    <dbReference type="NCBI Taxonomy" id="622664"/>
    <lineage>
        <taxon>Bacteria</taxon>
        <taxon>Bacillati</taxon>
        <taxon>Actinomycetota</taxon>
        <taxon>Actinomycetes</taxon>
        <taxon>Micrococcales</taxon>
        <taxon>Intrasporangiaceae</taxon>
        <taxon>Ornithinibacter</taxon>
    </lineage>
</organism>
<feature type="domain" description="Alpha-D-phosphohexomutase C-terminal" evidence="7">
    <location>
        <begin position="375"/>
        <end position="440"/>
    </location>
</feature>
<feature type="binding site" evidence="6">
    <location>
        <position position="244"/>
    </location>
    <ligand>
        <name>Mg(2+)</name>
        <dbReference type="ChEBI" id="CHEBI:18420"/>
    </ligand>
</feature>
<evidence type="ECO:0000259" key="8">
    <source>
        <dbReference type="Pfam" id="PF02878"/>
    </source>
</evidence>
<dbReference type="InterPro" id="IPR005844">
    <property type="entry name" value="A-D-PHexomutase_a/b/a-I"/>
</dbReference>
<dbReference type="EMBL" id="BAABFX010000019">
    <property type="protein sequence ID" value="GAA4391206.1"/>
    <property type="molecule type" value="Genomic_DNA"/>
</dbReference>
<evidence type="ECO:0000259" key="9">
    <source>
        <dbReference type="Pfam" id="PF02879"/>
    </source>
</evidence>
<evidence type="ECO:0000259" key="10">
    <source>
        <dbReference type="Pfam" id="PF02880"/>
    </source>
</evidence>
<evidence type="ECO:0000256" key="5">
    <source>
        <dbReference type="ARBA" id="ARBA00023235"/>
    </source>
</evidence>
<dbReference type="Pfam" id="PF02880">
    <property type="entry name" value="PGM_PMM_III"/>
    <property type="match status" value="1"/>
</dbReference>
<comment type="caution">
    <text evidence="11">The sequence shown here is derived from an EMBL/GenBank/DDBJ whole genome shotgun (WGS) entry which is preliminary data.</text>
</comment>
<dbReference type="InterPro" id="IPR005846">
    <property type="entry name" value="A-D-PHexomutase_a/b/a-III"/>
</dbReference>
<evidence type="ECO:0000256" key="4">
    <source>
        <dbReference type="ARBA" id="ARBA00022842"/>
    </source>
</evidence>
<dbReference type="Pfam" id="PF02879">
    <property type="entry name" value="PGM_PMM_II"/>
    <property type="match status" value="1"/>
</dbReference>
<name>A0ABP8JI91_9MICO</name>
<feature type="binding site" description="via phosphate group" evidence="6">
    <location>
        <position position="105"/>
    </location>
    <ligand>
        <name>Mg(2+)</name>
        <dbReference type="ChEBI" id="CHEBI:18420"/>
    </ligand>
</feature>
<comment type="catalytic activity">
    <reaction evidence="6">
        <text>alpha-D-glucosamine 1-phosphate = D-glucosamine 6-phosphate</text>
        <dbReference type="Rhea" id="RHEA:23424"/>
        <dbReference type="ChEBI" id="CHEBI:58516"/>
        <dbReference type="ChEBI" id="CHEBI:58725"/>
        <dbReference type="EC" id="5.4.2.10"/>
    </reaction>
</comment>
<feature type="binding site" evidence="6">
    <location>
        <position position="242"/>
    </location>
    <ligand>
        <name>Mg(2+)</name>
        <dbReference type="ChEBI" id="CHEBI:18420"/>
    </ligand>
</feature>
<reference evidence="12" key="1">
    <citation type="journal article" date="2019" name="Int. J. Syst. Evol. Microbiol.">
        <title>The Global Catalogue of Microorganisms (GCM) 10K type strain sequencing project: providing services to taxonomists for standard genome sequencing and annotation.</title>
        <authorList>
            <consortium name="The Broad Institute Genomics Platform"/>
            <consortium name="The Broad Institute Genome Sequencing Center for Infectious Disease"/>
            <person name="Wu L."/>
            <person name="Ma J."/>
        </authorList>
    </citation>
    <scope>NUCLEOTIDE SEQUENCE [LARGE SCALE GENOMIC DNA]</scope>
    <source>
        <strain evidence="12">JCM 17738</strain>
    </source>
</reference>
<evidence type="ECO:0000256" key="1">
    <source>
        <dbReference type="ARBA" id="ARBA00010231"/>
    </source>
</evidence>
<dbReference type="InterPro" id="IPR016055">
    <property type="entry name" value="A-D-PHexomutase_a/b/a-I/II/III"/>
</dbReference>
<protein>
    <recommendedName>
        <fullName evidence="6">Phosphoglucosamine mutase</fullName>
        <ecNumber evidence="6">5.4.2.10</ecNumber>
    </recommendedName>
</protein>
<dbReference type="HAMAP" id="MF_01554_B">
    <property type="entry name" value="GlmM_B"/>
    <property type="match status" value="1"/>
</dbReference>
<sequence length="449" mass="46617">MSRLFGTDGVRGLANGPVITAEMALSMSVAAARVLGQAGATPGHRPKAVVGRDPRASGEFLAAAVVAGLASAGVDVYNAGVLPTPAVAYLTADTGADFGVMLSASHNAMPDNGIKFFARGGHKLPDDVEDRIEAAMGERWARPIGADVGRVVAMQEGHTRYIAHLLRVLPNQLDGLKVVIDGAHGAASMVSPEIFRLAGAEVIEIGTAPDGLNINDGYGSTHLGPLKAAVVAHGADLGIAHDGDADRCLAVDAAGVEVDGDQIMGILAVDMKERGKLAHDTLVATVMSNLGLLQAMEREGIRVLQTGVGDRYVLEEMRAGGYSLGGEQSGHVIMLDHGTTGDGVLTGLMLAARMAATGRTIADLGTVMTRLPQVLVNVRGVDKNRVESDEGLQDAVRQEETALAGSGRVLLRKSGTEPLVRVMVEAPTQDEADAVAHRLAGVVRERLTL</sequence>
<dbReference type="InterPro" id="IPR006352">
    <property type="entry name" value="GlmM_bact"/>
</dbReference>
<dbReference type="InterPro" id="IPR050060">
    <property type="entry name" value="Phosphoglucosamine_mutase"/>
</dbReference>
<comment type="function">
    <text evidence="6">Catalyzes the conversion of glucosamine-6-phosphate to glucosamine-1-phosphate.</text>
</comment>
<evidence type="ECO:0000256" key="3">
    <source>
        <dbReference type="ARBA" id="ARBA00022723"/>
    </source>
</evidence>
<feature type="domain" description="Alpha-D-phosphohexomutase alpha/beta/alpha" evidence="10">
    <location>
        <begin position="259"/>
        <end position="365"/>
    </location>
</feature>
<keyword evidence="4 6" id="KW-0460">Magnesium</keyword>
<dbReference type="SUPFAM" id="SSF53738">
    <property type="entry name" value="Phosphoglucomutase, first 3 domains"/>
    <property type="match status" value="3"/>
</dbReference>
<evidence type="ECO:0000259" key="7">
    <source>
        <dbReference type="Pfam" id="PF00408"/>
    </source>
</evidence>
<feature type="binding site" evidence="6">
    <location>
        <position position="246"/>
    </location>
    <ligand>
        <name>Mg(2+)</name>
        <dbReference type="ChEBI" id="CHEBI:18420"/>
    </ligand>
</feature>
<comment type="similarity">
    <text evidence="1 6">Belongs to the phosphohexose mutase family.</text>
</comment>
<proteinExistence type="inferred from homology"/>
<feature type="active site" description="Phosphoserine intermediate" evidence="6">
    <location>
        <position position="105"/>
    </location>
</feature>
<dbReference type="RefSeq" id="WP_159900841.1">
    <property type="nucleotide sequence ID" value="NZ_BAABFX010000019.1"/>
</dbReference>
<dbReference type="Gene3D" id="3.30.310.50">
    <property type="entry name" value="Alpha-D-phosphohexomutase, C-terminal domain"/>
    <property type="match status" value="1"/>
</dbReference>
<evidence type="ECO:0000313" key="11">
    <source>
        <dbReference type="EMBL" id="GAA4391206.1"/>
    </source>
</evidence>
<dbReference type="PANTHER" id="PTHR42946">
    <property type="entry name" value="PHOSPHOHEXOSE MUTASE"/>
    <property type="match status" value="1"/>
</dbReference>
<comment type="cofactor">
    <cofactor evidence="6">
        <name>Mg(2+)</name>
        <dbReference type="ChEBI" id="CHEBI:18420"/>
    </cofactor>
    <text evidence="6">Binds 1 Mg(2+) ion per subunit.</text>
</comment>
<dbReference type="InterPro" id="IPR005841">
    <property type="entry name" value="Alpha-D-phosphohexomutase_SF"/>
</dbReference>